<evidence type="ECO:0000256" key="5">
    <source>
        <dbReference type="SAM" id="Coils"/>
    </source>
</evidence>
<reference evidence="8 9" key="1">
    <citation type="submission" date="2021-03" db="EMBL/GenBank/DDBJ databases">
        <authorList>
            <person name="Grouzdev D.S."/>
        </authorList>
    </citation>
    <scope>NUCLEOTIDE SEQUENCE [LARGE SCALE GENOMIC DNA]</scope>
    <source>
        <strain evidence="8 9">M50-1</strain>
    </source>
</reference>
<feature type="coiled-coil region" evidence="5">
    <location>
        <begin position="1021"/>
        <end position="1048"/>
    </location>
</feature>
<dbReference type="Proteomes" id="UP001193081">
    <property type="component" value="Unassembled WGS sequence"/>
</dbReference>
<keyword evidence="1" id="KW-0547">Nucleotide-binding</keyword>
<dbReference type="CDD" id="cd18793">
    <property type="entry name" value="SF2_C_SNF"/>
    <property type="match status" value="1"/>
</dbReference>
<evidence type="ECO:0000259" key="7">
    <source>
        <dbReference type="PROSITE" id="PS51194"/>
    </source>
</evidence>
<keyword evidence="5" id="KW-0175">Coiled coil</keyword>
<feature type="domain" description="Helicase ATP-binding" evidence="6">
    <location>
        <begin position="147"/>
        <end position="334"/>
    </location>
</feature>
<accession>A0ABS4DEZ3</accession>
<keyword evidence="4" id="KW-0067">ATP-binding</keyword>
<dbReference type="PANTHER" id="PTHR10799">
    <property type="entry name" value="SNF2/RAD54 HELICASE FAMILY"/>
    <property type="match status" value="1"/>
</dbReference>
<sequence>MPNRIVAKHESRPLMPVVTGTSLPEQGQLVEVRNRRYVVAEVVKSSRQRSLLDAGLLGAQHLVTLTSVEDDALGEDLRVIWELEPGARVYDQRSLPTPTGFDAPERLDAFLNAVRWGAASSADVRGLQAPFRSGITIEDYQLDPVARAIQMPRVNLLIADDVGLGKTIEAGLVVQELIIRHRARRILIVCPSALQIQWRDQMREKFGLDFRIVDSELMRELRRSRGIHVNPWGHFPRLITSIDYLKRDQPMRLFRETLPATGELAYPRTYDLLIVDEAHNVAPSGVGNYAIDSLRTTAIRTLTPHFEHKLFLTATPHNGYAESFSALLELLDNQRFARGVPPDRTMLQSVMIRRLKSELTYDWNDRPRFPRRELQAIEVSYTDEERQAHRDLQAYTRLRRQHAGDSVERTATEFVLKLLKKRLLSSPAAFATTIEKHRASLNEATRPERRAHARRPQAGILKAMLAEVEEGYATDQEQLEAESDAIATTTALFHAPTPEERVLLDRMLAWATDARRRPDRKARALLDWVKGIVCPNGPWTDQRVIIFSEYRDTQRWLQGLLAAEKLTEGERLMLLFGGMNDDDREQVKAAFQASPAVSPVRILLATDAASEGIDLQRHCHRLVHYEIPWNPNRMEQRNGRIDRHGQRENPLVFHFAPAGFSRLPISRDVPVGELEGDLEFLMRAVQKVEQIREDLGKVGPVIADQVTEAMLGTRRRLETTEAERKAEPGRRMVKFEQNLNEQIKRLYQQLQESRHALHLAPENVEAVVTIALELAGQSPLIEAKLPGVWPDPTGERRRCPVFRLPVLRGSWEACAEGLLHPHTQAVRPIVFDHDLARGRDDVVLAHLNHRLVQMSMRLLRAEVWSGEGRKKLNRITARVVPDHLTTNPLAIVYGRLVVIGGDSYRLHEELIAAGGEISQGRFRRWNVGQVQGAIEAMTSREVGATMQADLAALWPSIEGNVQTALAARGKERAESLQRLLDERRDKETADITLVLEDLERTIRAELTEVEKPTQQLMLPLAEFSTAEREQYRRNIDALRLRLDQIPRELEQETKGIAARYAEPQARLFPVAVMFLVPQRLA</sequence>
<dbReference type="InterPro" id="IPR057342">
    <property type="entry name" value="DEXDc_RapA"/>
</dbReference>
<dbReference type="Gene3D" id="3.40.50.10810">
    <property type="entry name" value="Tandem AAA-ATPase domain"/>
    <property type="match status" value="1"/>
</dbReference>
<evidence type="ECO:0000256" key="3">
    <source>
        <dbReference type="ARBA" id="ARBA00022806"/>
    </source>
</evidence>
<dbReference type="NCBIfam" id="NF038317">
    <property type="entry name" value="DISARM_DrmD"/>
    <property type="match status" value="1"/>
</dbReference>
<organism evidence="8 9">
    <name type="scientific">Candidatus Chloroploca mongolica</name>
    <dbReference type="NCBI Taxonomy" id="2528176"/>
    <lineage>
        <taxon>Bacteria</taxon>
        <taxon>Bacillati</taxon>
        <taxon>Chloroflexota</taxon>
        <taxon>Chloroflexia</taxon>
        <taxon>Chloroflexales</taxon>
        <taxon>Chloroflexineae</taxon>
        <taxon>Oscillochloridaceae</taxon>
        <taxon>Candidatus Chloroploca</taxon>
    </lineage>
</organism>
<keyword evidence="3" id="KW-0347">Helicase</keyword>
<dbReference type="Pfam" id="PF00176">
    <property type="entry name" value="SNF2-rel_dom"/>
    <property type="match status" value="1"/>
</dbReference>
<evidence type="ECO:0000256" key="4">
    <source>
        <dbReference type="ARBA" id="ARBA00022840"/>
    </source>
</evidence>
<comment type="caution">
    <text evidence="8">The sequence shown here is derived from an EMBL/GenBank/DDBJ whole genome shotgun (WGS) entry which is preliminary data.</text>
</comment>
<dbReference type="Gene3D" id="3.40.50.300">
    <property type="entry name" value="P-loop containing nucleotide triphosphate hydrolases"/>
    <property type="match status" value="1"/>
</dbReference>
<dbReference type="InterPro" id="IPR038718">
    <property type="entry name" value="SNF2-like_sf"/>
</dbReference>
<evidence type="ECO:0000256" key="2">
    <source>
        <dbReference type="ARBA" id="ARBA00022801"/>
    </source>
</evidence>
<dbReference type="SUPFAM" id="SSF52540">
    <property type="entry name" value="P-loop containing nucleoside triphosphate hydrolases"/>
    <property type="match status" value="1"/>
</dbReference>
<evidence type="ECO:0000313" key="8">
    <source>
        <dbReference type="EMBL" id="MBP1468003.1"/>
    </source>
</evidence>
<feature type="domain" description="Helicase C-terminal" evidence="7">
    <location>
        <begin position="521"/>
        <end position="710"/>
    </location>
</feature>
<evidence type="ECO:0000259" key="6">
    <source>
        <dbReference type="PROSITE" id="PS51192"/>
    </source>
</evidence>
<evidence type="ECO:0000256" key="1">
    <source>
        <dbReference type="ARBA" id="ARBA00022741"/>
    </source>
</evidence>
<keyword evidence="9" id="KW-1185">Reference proteome</keyword>
<dbReference type="SMART" id="SM00487">
    <property type="entry name" value="DEXDc"/>
    <property type="match status" value="1"/>
</dbReference>
<dbReference type="CDD" id="cd18011">
    <property type="entry name" value="DEXDc_RapA"/>
    <property type="match status" value="1"/>
</dbReference>
<name>A0ABS4DEZ3_9CHLR</name>
<dbReference type="EMBL" id="SIJK02000051">
    <property type="protein sequence ID" value="MBP1468003.1"/>
    <property type="molecule type" value="Genomic_DNA"/>
</dbReference>
<proteinExistence type="predicted"/>
<dbReference type="Pfam" id="PF00271">
    <property type="entry name" value="Helicase_C"/>
    <property type="match status" value="1"/>
</dbReference>
<evidence type="ECO:0000313" key="9">
    <source>
        <dbReference type="Proteomes" id="UP001193081"/>
    </source>
</evidence>
<dbReference type="PROSITE" id="PS51192">
    <property type="entry name" value="HELICASE_ATP_BIND_1"/>
    <property type="match status" value="1"/>
</dbReference>
<dbReference type="InterPro" id="IPR000330">
    <property type="entry name" value="SNF2_N"/>
</dbReference>
<dbReference type="SMART" id="SM00490">
    <property type="entry name" value="HELICc"/>
    <property type="match status" value="1"/>
</dbReference>
<dbReference type="InterPro" id="IPR014001">
    <property type="entry name" value="Helicase_ATP-bd"/>
</dbReference>
<dbReference type="InterPro" id="IPR027417">
    <property type="entry name" value="P-loop_NTPase"/>
</dbReference>
<protein>
    <submittedName>
        <fullName evidence="8">DISARM system SNF2-like helicase DrmD</fullName>
    </submittedName>
</protein>
<keyword evidence="2" id="KW-0378">Hydrolase</keyword>
<dbReference type="InterPro" id="IPR049730">
    <property type="entry name" value="SNF2/RAD54-like_C"/>
</dbReference>
<dbReference type="InterPro" id="IPR001650">
    <property type="entry name" value="Helicase_C-like"/>
</dbReference>
<dbReference type="PROSITE" id="PS51194">
    <property type="entry name" value="HELICASE_CTER"/>
    <property type="match status" value="1"/>
</dbReference>
<gene>
    <name evidence="8" type="primary">drmD</name>
    <name evidence="8" type="ORF">EYB53_019960</name>
</gene>